<keyword evidence="7" id="KW-0158">Chromosome</keyword>
<dbReference type="SUPFAM" id="SSF56487">
    <property type="entry name" value="SRCR-like"/>
    <property type="match status" value="3"/>
</dbReference>
<evidence type="ECO:0000256" key="14">
    <source>
        <dbReference type="ARBA" id="ARBA00022737"/>
    </source>
</evidence>
<gene>
    <name evidence="31" type="primary">Loxl2</name>
    <name evidence="31" type="ORF">GRAPIC_R02878</name>
</gene>
<proteinExistence type="inferred from homology"/>
<evidence type="ECO:0000256" key="20">
    <source>
        <dbReference type="ARBA" id="ARBA00023002"/>
    </source>
</evidence>
<dbReference type="GO" id="GO:0006325">
    <property type="term" value="P:chromatin organization"/>
    <property type="evidence" value="ECO:0007669"/>
    <property type="project" value="UniProtKB-KW"/>
</dbReference>
<keyword evidence="32" id="KW-1185">Reference proteome</keyword>
<reference evidence="31 32" key="1">
    <citation type="submission" date="2019-09" db="EMBL/GenBank/DDBJ databases">
        <title>Bird 10,000 Genomes (B10K) Project - Family phase.</title>
        <authorList>
            <person name="Zhang G."/>
        </authorList>
    </citation>
    <scope>NUCLEOTIDE SEQUENCE [LARGE SCALE GENOMIC DNA]</scope>
    <source>
        <strain evidence="31">B10K-DU-029-50</strain>
        <tissue evidence="31">Heart</tissue>
    </source>
</reference>
<evidence type="ECO:0000256" key="27">
    <source>
        <dbReference type="ARBA" id="ARBA00047861"/>
    </source>
</evidence>
<feature type="disulfide bond" evidence="28">
    <location>
        <begin position="93"/>
        <end position="103"/>
    </location>
</feature>
<keyword evidence="13" id="KW-0732">Signal</keyword>
<keyword evidence="23 28" id="KW-1015">Disulfide bond</keyword>
<evidence type="ECO:0000256" key="12">
    <source>
        <dbReference type="ARBA" id="ARBA00022723"/>
    </source>
</evidence>
<dbReference type="FunFam" id="3.10.250.10:FF:000001">
    <property type="entry name" value="Lysyl oxidase 4 isoform X1"/>
    <property type="match status" value="1"/>
</dbReference>
<sequence length="578" mass="64583">LPHLQNMNIQVEDIRIRAILATYRKRVPVTEGYVEVKDEGVWKQICDKHWSMKNSRVVCGMFGFPGERKYNTNVYKMFASRTKQHYWGYSMECSGNEAHISSCRLGKQLPVAPGKNGTVCDNGMPAVVSCVPGRAFAPSSHSGFRKAFRQEQPLVRLKGGANTGEGRVEVLKNGEWGTVCDDNWNLVAASVVCRELGFGSAKEAIAGARLGQGMGPIHLNEIDCTGFEKSLTDCKFNTESQGCNHEEDAAVRCNVPAMGFQNQLRLSGGRNPYEGRVEVLAERNGTLRWGTVCSHNWGTVEAMVVCRQLGLGFASHAFQETWYWHGDVSADDVVMSGVKCSGTEMSLSHCRHDGAHVSCPRGGGRFGAGVSCSETAPDLVLNAELVEQTSYLEDRPMFLLQCALEENCLASSAQNTSLTSGYRRLLRFSSQIHNNGQSDFRPKNGRHAWVWHDCHRHYHSMEVFTHYDLLNLNGTKVAEGHKASFCLEDTECEADVQKQYECANFGEQGITVGCWDVYRHDIDCQWIDITDVPPGDYLFQVVINPNYEVAESDYSNNVMKCRSRYDGQRIWMYNCHIG</sequence>
<comment type="subcellular location">
    <subcellularLocation>
        <location evidence="4">Chromosome</location>
    </subcellularLocation>
    <subcellularLocation>
        <location evidence="3">Endoplasmic reticulum</location>
    </subcellularLocation>
    <subcellularLocation>
        <location evidence="2">Nucleus</location>
    </subcellularLocation>
    <subcellularLocation>
        <location evidence="5">Secreted</location>
        <location evidence="5">Extracellular space</location>
        <location evidence="5">Extracellular matrix</location>
        <location evidence="5">Basement membrane</location>
    </subcellularLocation>
</comment>
<evidence type="ECO:0000256" key="18">
    <source>
        <dbReference type="ARBA" id="ARBA00022853"/>
    </source>
</evidence>
<feature type="domain" description="SRCR" evidence="30">
    <location>
        <begin position="16"/>
        <end position="131"/>
    </location>
</feature>
<evidence type="ECO:0000256" key="23">
    <source>
        <dbReference type="ARBA" id="ARBA00023157"/>
    </source>
</evidence>
<comment type="cofactor">
    <cofactor evidence="1 29">
        <name>Cu cation</name>
        <dbReference type="ChEBI" id="CHEBI:23378"/>
    </cofactor>
</comment>
<evidence type="ECO:0000313" key="32">
    <source>
        <dbReference type="Proteomes" id="UP000575029"/>
    </source>
</evidence>
<dbReference type="PANTHER" id="PTHR45817">
    <property type="entry name" value="LYSYL OXIDASE-LIKE-RELATED"/>
    <property type="match status" value="1"/>
</dbReference>
<dbReference type="PANTHER" id="PTHR45817:SF1">
    <property type="entry name" value="LYSYL OXIDASE HOMOLOG 2"/>
    <property type="match status" value="1"/>
</dbReference>
<evidence type="ECO:0000256" key="6">
    <source>
        <dbReference type="ARBA" id="ARBA00007492"/>
    </source>
</evidence>
<evidence type="ECO:0000256" key="3">
    <source>
        <dbReference type="ARBA" id="ARBA00004240"/>
    </source>
</evidence>
<keyword evidence="19" id="KW-0084">Basement membrane</keyword>
<keyword evidence="17" id="KW-0106">Calcium</keyword>
<dbReference type="Proteomes" id="UP000575029">
    <property type="component" value="Unassembled WGS sequence"/>
</dbReference>
<evidence type="ECO:0000256" key="25">
    <source>
        <dbReference type="ARBA" id="ARBA00023180"/>
    </source>
</evidence>
<dbReference type="GO" id="GO:0004720">
    <property type="term" value="F:protein-lysine 6-oxidase activity"/>
    <property type="evidence" value="ECO:0007669"/>
    <property type="project" value="UniProtKB-UniRule"/>
</dbReference>
<comment type="catalytic activity">
    <reaction evidence="27 29">
        <text>L-lysyl-[protein] + O2 + H2O = (S)-2-amino-6-oxohexanoyl-[protein] + H2O2 + NH4(+)</text>
        <dbReference type="Rhea" id="RHEA:24544"/>
        <dbReference type="Rhea" id="RHEA-COMP:9752"/>
        <dbReference type="Rhea" id="RHEA-COMP:12448"/>
        <dbReference type="ChEBI" id="CHEBI:15377"/>
        <dbReference type="ChEBI" id="CHEBI:15379"/>
        <dbReference type="ChEBI" id="CHEBI:16240"/>
        <dbReference type="ChEBI" id="CHEBI:28938"/>
        <dbReference type="ChEBI" id="CHEBI:29969"/>
        <dbReference type="ChEBI" id="CHEBI:131803"/>
        <dbReference type="EC" id="1.4.3.13"/>
    </reaction>
</comment>
<feature type="disulfide bond" evidence="28">
    <location>
        <begin position="224"/>
        <end position="234"/>
    </location>
</feature>
<dbReference type="EC" id="1.4.3.13" evidence="29"/>
<feature type="domain" description="SRCR" evidence="30">
    <location>
        <begin position="155"/>
        <end position="254"/>
    </location>
</feature>
<evidence type="ECO:0000256" key="9">
    <source>
        <dbReference type="ARBA" id="ARBA00022491"/>
    </source>
</evidence>
<keyword evidence="12 29" id="KW-0479">Metal-binding</keyword>
<evidence type="ECO:0000256" key="22">
    <source>
        <dbReference type="ARBA" id="ARBA00023015"/>
    </source>
</evidence>
<dbReference type="PROSITE" id="PS50287">
    <property type="entry name" value="SRCR_2"/>
    <property type="match status" value="3"/>
</dbReference>
<comment type="caution">
    <text evidence="28">Lacks conserved residue(s) required for the propagation of feature annotation.</text>
</comment>
<dbReference type="InterPro" id="IPR001695">
    <property type="entry name" value="Lysyl_oxidase"/>
</dbReference>
<dbReference type="GO" id="GO:0005783">
    <property type="term" value="C:endoplasmic reticulum"/>
    <property type="evidence" value="ECO:0007669"/>
    <property type="project" value="UniProtKB-SubCell"/>
</dbReference>
<dbReference type="FunFam" id="3.10.250.10:FF:000014">
    <property type="entry name" value="Lysyl oxidase homolog 2"/>
    <property type="match status" value="1"/>
</dbReference>
<accession>A0A7K6EEB5</accession>
<comment type="similarity">
    <text evidence="6 29">Belongs to the lysyl oxidase family.</text>
</comment>
<dbReference type="FunFam" id="3.10.250.10:FF:000008">
    <property type="entry name" value="Lysyl oxidase homolog 2"/>
    <property type="match status" value="1"/>
</dbReference>
<feature type="domain" description="SRCR" evidence="30">
    <location>
        <begin position="264"/>
        <end position="373"/>
    </location>
</feature>
<dbReference type="Pfam" id="PF01186">
    <property type="entry name" value="Lysyl_oxidase"/>
    <property type="match status" value="1"/>
</dbReference>
<comment type="function">
    <text evidence="29">Mediates the post-translational oxidative deamination of lysine residues on target proteins leading to the formation of deaminated lysine (allysine).</text>
</comment>
<evidence type="ECO:0000256" key="2">
    <source>
        <dbReference type="ARBA" id="ARBA00004123"/>
    </source>
</evidence>
<name>A0A7K6EEB5_9PASS</name>
<feature type="disulfide bond" evidence="28">
    <location>
        <begin position="340"/>
        <end position="350"/>
    </location>
</feature>
<dbReference type="InterPro" id="IPR019828">
    <property type="entry name" value="Lysyl_oxidase_CS"/>
</dbReference>
<keyword evidence="24" id="KW-0804">Transcription</keyword>
<evidence type="ECO:0000256" key="24">
    <source>
        <dbReference type="ARBA" id="ARBA00023163"/>
    </source>
</evidence>
<evidence type="ECO:0000256" key="8">
    <source>
        <dbReference type="ARBA" id="ARBA00022477"/>
    </source>
</evidence>
<keyword evidence="18" id="KW-0156">Chromatin regulator</keyword>
<keyword evidence="14" id="KW-0677">Repeat</keyword>
<organism evidence="31 32">
    <name type="scientific">Grantiella picta</name>
    <dbReference type="NCBI Taxonomy" id="266360"/>
    <lineage>
        <taxon>Eukaryota</taxon>
        <taxon>Metazoa</taxon>
        <taxon>Chordata</taxon>
        <taxon>Craniata</taxon>
        <taxon>Vertebrata</taxon>
        <taxon>Euteleostomi</taxon>
        <taxon>Archelosauria</taxon>
        <taxon>Archosauria</taxon>
        <taxon>Dinosauria</taxon>
        <taxon>Saurischia</taxon>
        <taxon>Theropoda</taxon>
        <taxon>Coelurosauria</taxon>
        <taxon>Aves</taxon>
        <taxon>Neognathae</taxon>
        <taxon>Neoaves</taxon>
        <taxon>Telluraves</taxon>
        <taxon>Australaves</taxon>
        <taxon>Passeriformes</taxon>
        <taxon>Meliphagoidea</taxon>
        <taxon>Meliphagidae</taxon>
        <taxon>Grantiella</taxon>
    </lineage>
</organism>
<evidence type="ECO:0000256" key="28">
    <source>
        <dbReference type="PROSITE-ProRule" id="PRU00196"/>
    </source>
</evidence>
<keyword evidence="25" id="KW-0325">Glycoprotein</keyword>
<keyword evidence="26" id="KW-0539">Nucleus</keyword>
<dbReference type="SMART" id="SM00202">
    <property type="entry name" value="SR"/>
    <property type="match status" value="3"/>
</dbReference>
<dbReference type="PRINTS" id="PR00074">
    <property type="entry name" value="LYSYLOXIDASE"/>
</dbReference>
<evidence type="ECO:0000256" key="15">
    <source>
        <dbReference type="ARBA" id="ARBA00022772"/>
    </source>
</evidence>
<dbReference type="PROSITE" id="PS00926">
    <property type="entry name" value="LYSYL_OXIDASE"/>
    <property type="match status" value="1"/>
</dbReference>
<dbReference type="AlphaFoldDB" id="A0A7K6EEB5"/>
<dbReference type="InterPro" id="IPR050912">
    <property type="entry name" value="LOX-like_protein"/>
</dbReference>
<keyword evidence="22" id="KW-0805">Transcription regulation</keyword>
<evidence type="ECO:0000256" key="5">
    <source>
        <dbReference type="ARBA" id="ARBA00004302"/>
    </source>
</evidence>
<dbReference type="InterPro" id="IPR001190">
    <property type="entry name" value="SRCR"/>
</dbReference>
<keyword evidence="10 29" id="KW-0964">Secreted</keyword>
<feature type="non-terminal residue" evidence="31">
    <location>
        <position position="1"/>
    </location>
</feature>
<dbReference type="GO" id="GO:0005694">
    <property type="term" value="C:chromosome"/>
    <property type="evidence" value="ECO:0007669"/>
    <property type="project" value="UniProtKB-SubCell"/>
</dbReference>
<keyword evidence="11" id="KW-0272">Extracellular matrix</keyword>
<dbReference type="EMBL" id="VZRM01004510">
    <property type="protein sequence ID" value="NWV37293.1"/>
    <property type="molecule type" value="Genomic_DNA"/>
</dbReference>
<evidence type="ECO:0000256" key="19">
    <source>
        <dbReference type="ARBA" id="ARBA00022869"/>
    </source>
</evidence>
<dbReference type="GO" id="GO:0005634">
    <property type="term" value="C:nucleus"/>
    <property type="evidence" value="ECO:0007669"/>
    <property type="project" value="UniProtKB-SubCell"/>
</dbReference>
<keyword evidence="8 29" id="KW-0886">LTQ</keyword>
<evidence type="ECO:0000256" key="7">
    <source>
        <dbReference type="ARBA" id="ARBA00022454"/>
    </source>
</evidence>
<dbReference type="GO" id="GO:0030199">
    <property type="term" value="P:collagen fibril organization"/>
    <property type="evidence" value="ECO:0007669"/>
    <property type="project" value="TreeGrafter"/>
</dbReference>
<comment type="PTM">
    <text evidence="29">The lysine tyrosylquinone cross-link (LTQ) is generated by condensation of the epsilon-amino group of a lysine with a topaquinone produced by oxidation of tyrosine.</text>
</comment>
<dbReference type="GO" id="GO:0005507">
    <property type="term" value="F:copper ion binding"/>
    <property type="evidence" value="ECO:0007669"/>
    <property type="project" value="UniProtKB-UniRule"/>
</dbReference>
<keyword evidence="15 29" id="KW-0801">TPQ</keyword>
<dbReference type="GO" id="GO:0016020">
    <property type="term" value="C:membrane"/>
    <property type="evidence" value="ECO:0007669"/>
    <property type="project" value="InterPro"/>
</dbReference>
<evidence type="ECO:0000313" key="31">
    <source>
        <dbReference type="EMBL" id="NWV37293.1"/>
    </source>
</evidence>
<evidence type="ECO:0000256" key="21">
    <source>
        <dbReference type="ARBA" id="ARBA00023008"/>
    </source>
</evidence>
<feature type="non-terminal residue" evidence="31">
    <location>
        <position position="578"/>
    </location>
</feature>
<evidence type="ECO:0000256" key="10">
    <source>
        <dbReference type="ARBA" id="ARBA00022525"/>
    </source>
</evidence>
<dbReference type="GO" id="GO:0005615">
    <property type="term" value="C:extracellular space"/>
    <property type="evidence" value="ECO:0007669"/>
    <property type="project" value="UniProtKB-UniRule"/>
</dbReference>
<dbReference type="PROSITE" id="PS00420">
    <property type="entry name" value="SRCR_1"/>
    <property type="match status" value="1"/>
</dbReference>
<keyword evidence="9" id="KW-0678">Repressor</keyword>
<protein>
    <recommendedName>
        <fullName evidence="29">Lysyl oxidase homolog</fullName>
        <ecNumber evidence="29">1.4.3.13</ecNumber>
    </recommendedName>
</protein>
<keyword evidence="16" id="KW-0256">Endoplasmic reticulum</keyword>
<comment type="caution">
    <text evidence="31">The sequence shown here is derived from an EMBL/GenBank/DDBJ whole genome shotgun (WGS) entry which is preliminary data.</text>
</comment>
<evidence type="ECO:0000256" key="16">
    <source>
        <dbReference type="ARBA" id="ARBA00022824"/>
    </source>
</evidence>
<evidence type="ECO:0000256" key="4">
    <source>
        <dbReference type="ARBA" id="ARBA00004286"/>
    </source>
</evidence>
<evidence type="ECO:0000256" key="13">
    <source>
        <dbReference type="ARBA" id="ARBA00022729"/>
    </source>
</evidence>
<keyword evidence="21 29" id="KW-0186">Copper</keyword>
<dbReference type="InterPro" id="IPR036772">
    <property type="entry name" value="SRCR-like_dom_sf"/>
</dbReference>
<evidence type="ECO:0000256" key="1">
    <source>
        <dbReference type="ARBA" id="ARBA00001935"/>
    </source>
</evidence>
<dbReference type="PRINTS" id="PR00258">
    <property type="entry name" value="SPERACTRCPTR"/>
</dbReference>
<evidence type="ECO:0000256" key="29">
    <source>
        <dbReference type="RuleBase" id="RU367046"/>
    </source>
</evidence>
<dbReference type="GO" id="GO:0005604">
    <property type="term" value="C:basement membrane"/>
    <property type="evidence" value="ECO:0007669"/>
    <property type="project" value="UniProtKB-SubCell"/>
</dbReference>
<evidence type="ECO:0000256" key="26">
    <source>
        <dbReference type="ARBA" id="ARBA00023242"/>
    </source>
</evidence>
<dbReference type="Gene3D" id="3.10.250.10">
    <property type="entry name" value="SRCR-like domain"/>
    <property type="match status" value="3"/>
</dbReference>
<keyword evidence="20 29" id="KW-0560">Oxidoreductase</keyword>
<evidence type="ECO:0000259" key="30">
    <source>
        <dbReference type="PROSITE" id="PS50287"/>
    </source>
</evidence>
<dbReference type="Pfam" id="PF00530">
    <property type="entry name" value="SRCR"/>
    <property type="match status" value="3"/>
</dbReference>
<evidence type="ECO:0000256" key="17">
    <source>
        <dbReference type="ARBA" id="ARBA00022837"/>
    </source>
</evidence>
<evidence type="ECO:0000256" key="11">
    <source>
        <dbReference type="ARBA" id="ARBA00022530"/>
    </source>
</evidence>